<evidence type="ECO:0000259" key="5">
    <source>
        <dbReference type="Pfam" id="PF04542"/>
    </source>
</evidence>
<dbReference type="InterPro" id="IPR036388">
    <property type="entry name" value="WH-like_DNA-bd_sf"/>
</dbReference>
<reference evidence="7 8" key="1">
    <citation type="submission" date="2019-03" db="EMBL/GenBank/DDBJ databases">
        <title>Genomic Encyclopedia of Archaeal and Bacterial Type Strains, Phase II (KMG-II): from individual species to whole genera.</title>
        <authorList>
            <person name="Goeker M."/>
        </authorList>
    </citation>
    <scope>NUCLEOTIDE SEQUENCE [LARGE SCALE GENOMIC DNA]</scope>
    <source>
        <strain evidence="7 8">DSM 22554</strain>
    </source>
</reference>
<sequence length="161" mass="18972">MEEEFLKSINQYQGIIIKVCRMYCDDNEDAEDLFQDILFQLWKSWPTFNSDSKVSTWMYRIGLNTAITRLRKNKQRPLFQSLTLAQHSIPNDSSQRLDILFDEELQNAIASLNKMDKGIVMLYLDEKSYKEIAEIMGLTESNVGVKINRIKEKLRKTINRR</sequence>
<dbReference type="EMBL" id="SMGO01000001">
    <property type="protein sequence ID" value="TCK85575.1"/>
    <property type="molecule type" value="Genomic_DNA"/>
</dbReference>
<dbReference type="PANTHER" id="PTHR43133">
    <property type="entry name" value="RNA POLYMERASE ECF-TYPE SIGMA FACTO"/>
    <property type="match status" value="1"/>
</dbReference>
<keyword evidence="2" id="KW-0805">Transcription regulation</keyword>
<name>A0A4R1M1M3_9SPHI</name>
<evidence type="ECO:0000256" key="1">
    <source>
        <dbReference type="ARBA" id="ARBA00010641"/>
    </source>
</evidence>
<dbReference type="CDD" id="cd06171">
    <property type="entry name" value="Sigma70_r4"/>
    <property type="match status" value="1"/>
</dbReference>
<dbReference type="PANTHER" id="PTHR43133:SF45">
    <property type="entry name" value="RNA POLYMERASE ECF-TYPE SIGMA FACTOR"/>
    <property type="match status" value="1"/>
</dbReference>
<proteinExistence type="inferred from homology"/>
<evidence type="ECO:0000259" key="6">
    <source>
        <dbReference type="Pfam" id="PF08281"/>
    </source>
</evidence>
<accession>A0A4R1M1M3</accession>
<dbReference type="InterPro" id="IPR013325">
    <property type="entry name" value="RNA_pol_sigma_r2"/>
</dbReference>
<evidence type="ECO:0000256" key="2">
    <source>
        <dbReference type="ARBA" id="ARBA00023015"/>
    </source>
</evidence>
<comment type="similarity">
    <text evidence="1">Belongs to the sigma-70 factor family. ECF subfamily.</text>
</comment>
<evidence type="ECO:0000256" key="4">
    <source>
        <dbReference type="ARBA" id="ARBA00023163"/>
    </source>
</evidence>
<evidence type="ECO:0000313" key="7">
    <source>
        <dbReference type="EMBL" id="TCK85575.1"/>
    </source>
</evidence>
<dbReference type="Proteomes" id="UP000294616">
    <property type="component" value="Unassembled WGS sequence"/>
</dbReference>
<keyword evidence="4" id="KW-0804">Transcription</keyword>
<dbReference type="OrthoDB" id="9780326at2"/>
<evidence type="ECO:0000256" key="3">
    <source>
        <dbReference type="ARBA" id="ARBA00023082"/>
    </source>
</evidence>
<feature type="domain" description="RNA polymerase sigma factor 70 region 4 type 2" evidence="6">
    <location>
        <begin position="103"/>
        <end position="154"/>
    </location>
</feature>
<dbReference type="Gene3D" id="1.10.10.10">
    <property type="entry name" value="Winged helix-like DNA-binding domain superfamily/Winged helix DNA-binding domain"/>
    <property type="match status" value="1"/>
</dbReference>
<dbReference type="InterPro" id="IPR013249">
    <property type="entry name" value="RNA_pol_sigma70_r4_t2"/>
</dbReference>
<dbReference type="InterPro" id="IPR007627">
    <property type="entry name" value="RNA_pol_sigma70_r2"/>
</dbReference>
<keyword evidence="8" id="KW-1185">Reference proteome</keyword>
<protein>
    <submittedName>
        <fullName evidence="7">RNA polymerase sigma-70 factor (ECF subfamily)</fullName>
    </submittedName>
</protein>
<dbReference type="GO" id="GO:0016987">
    <property type="term" value="F:sigma factor activity"/>
    <property type="evidence" value="ECO:0007669"/>
    <property type="project" value="UniProtKB-KW"/>
</dbReference>
<dbReference type="Gene3D" id="1.10.1740.10">
    <property type="match status" value="1"/>
</dbReference>
<dbReference type="RefSeq" id="WP_132221883.1">
    <property type="nucleotide sequence ID" value="NZ_SMGO01000001.1"/>
</dbReference>
<comment type="caution">
    <text evidence="7">The sequence shown here is derived from an EMBL/GenBank/DDBJ whole genome shotgun (WGS) entry which is preliminary data.</text>
</comment>
<dbReference type="InterPro" id="IPR039425">
    <property type="entry name" value="RNA_pol_sigma-70-like"/>
</dbReference>
<dbReference type="InterPro" id="IPR014284">
    <property type="entry name" value="RNA_pol_sigma-70_dom"/>
</dbReference>
<gene>
    <name evidence="7" type="ORF">C8N28_0886</name>
</gene>
<dbReference type="GO" id="GO:0006352">
    <property type="term" value="P:DNA-templated transcription initiation"/>
    <property type="evidence" value="ECO:0007669"/>
    <property type="project" value="InterPro"/>
</dbReference>
<dbReference type="Pfam" id="PF08281">
    <property type="entry name" value="Sigma70_r4_2"/>
    <property type="match status" value="1"/>
</dbReference>
<keyword evidence="3" id="KW-0731">Sigma factor</keyword>
<dbReference type="SUPFAM" id="SSF88946">
    <property type="entry name" value="Sigma2 domain of RNA polymerase sigma factors"/>
    <property type="match status" value="1"/>
</dbReference>
<dbReference type="AlphaFoldDB" id="A0A4R1M1M3"/>
<dbReference type="SUPFAM" id="SSF88659">
    <property type="entry name" value="Sigma3 and sigma4 domains of RNA polymerase sigma factors"/>
    <property type="match status" value="1"/>
</dbReference>
<organism evidence="7 8">
    <name type="scientific">Albibacterium bauzanense</name>
    <dbReference type="NCBI Taxonomy" id="653929"/>
    <lineage>
        <taxon>Bacteria</taxon>
        <taxon>Pseudomonadati</taxon>
        <taxon>Bacteroidota</taxon>
        <taxon>Sphingobacteriia</taxon>
        <taxon>Sphingobacteriales</taxon>
        <taxon>Sphingobacteriaceae</taxon>
        <taxon>Albibacterium</taxon>
    </lineage>
</organism>
<dbReference type="InterPro" id="IPR013324">
    <property type="entry name" value="RNA_pol_sigma_r3/r4-like"/>
</dbReference>
<feature type="domain" description="RNA polymerase sigma-70 region 2" evidence="5">
    <location>
        <begin position="9"/>
        <end position="74"/>
    </location>
</feature>
<dbReference type="Pfam" id="PF04542">
    <property type="entry name" value="Sigma70_r2"/>
    <property type="match status" value="1"/>
</dbReference>
<evidence type="ECO:0000313" key="8">
    <source>
        <dbReference type="Proteomes" id="UP000294616"/>
    </source>
</evidence>
<dbReference type="GO" id="GO:0003677">
    <property type="term" value="F:DNA binding"/>
    <property type="evidence" value="ECO:0007669"/>
    <property type="project" value="InterPro"/>
</dbReference>
<dbReference type="NCBIfam" id="TIGR02937">
    <property type="entry name" value="sigma70-ECF"/>
    <property type="match status" value="1"/>
</dbReference>